<dbReference type="AlphaFoldDB" id="A0A016RT73"/>
<comment type="caution">
    <text evidence="1">The sequence shown here is derived from an EMBL/GenBank/DDBJ whole genome shotgun (WGS) entry which is preliminary data.</text>
</comment>
<keyword evidence="2" id="KW-1185">Reference proteome</keyword>
<reference evidence="2" key="1">
    <citation type="journal article" date="2015" name="Nat. Genet.">
        <title>The genome and transcriptome of the zoonotic hookworm Ancylostoma ceylanicum identify infection-specific gene families.</title>
        <authorList>
            <person name="Schwarz E.M."/>
            <person name="Hu Y."/>
            <person name="Antoshechkin I."/>
            <person name="Miller M.M."/>
            <person name="Sternberg P.W."/>
            <person name="Aroian R.V."/>
        </authorList>
    </citation>
    <scope>NUCLEOTIDE SEQUENCE</scope>
    <source>
        <strain evidence="2">HY135</strain>
    </source>
</reference>
<evidence type="ECO:0000313" key="1">
    <source>
        <dbReference type="EMBL" id="EYB81555.1"/>
    </source>
</evidence>
<name>A0A016RT73_9BILA</name>
<organism evidence="1 2">
    <name type="scientific">Ancylostoma ceylanicum</name>
    <dbReference type="NCBI Taxonomy" id="53326"/>
    <lineage>
        <taxon>Eukaryota</taxon>
        <taxon>Metazoa</taxon>
        <taxon>Ecdysozoa</taxon>
        <taxon>Nematoda</taxon>
        <taxon>Chromadorea</taxon>
        <taxon>Rhabditida</taxon>
        <taxon>Rhabditina</taxon>
        <taxon>Rhabditomorpha</taxon>
        <taxon>Strongyloidea</taxon>
        <taxon>Ancylostomatidae</taxon>
        <taxon>Ancylostomatinae</taxon>
        <taxon>Ancylostoma</taxon>
    </lineage>
</organism>
<sequence length="82" mass="9532">MVDTTPKISDVHDDRHPYEFEWDFVEQSQDECSNFSLNKWSTVLFMNHTGLALWKRSHDKSCVPADEFVLRSSVALCLLAKK</sequence>
<evidence type="ECO:0000313" key="2">
    <source>
        <dbReference type="Proteomes" id="UP000024635"/>
    </source>
</evidence>
<gene>
    <name evidence="1" type="primary">Acey_s0379.g317</name>
    <name evidence="1" type="ORF">Y032_0379g317</name>
</gene>
<dbReference type="EMBL" id="JARK01001715">
    <property type="protein sequence ID" value="EYB81555.1"/>
    <property type="molecule type" value="Genomic_DNA"/>
</dbReference>
<protein>
    <submittedName>
        <fullName evidence="1">Uncharacterized protein</fullName>
    </submittedName>
</protein>
<accession>A0A016RT73</accession>
<dbReference type="Proteomes" id="UP000024635">
    <property type="component" value="Unassembled WGS sequence"/>
</dbReference>
<proteinExistence type="predicted"/>